<dbReference type="InterPro" id="IPR013762">
    <property type="entry name" value="Integrase-like_cat_sf"/>
</dbReference>
<evidence type="ECO:0000259" key="3">
    <source>
        <dbReference type="PROSITE" id="PS51898"/>
    </source>
</evidence>
<reference evidence="5" key="2">
    <citation type="submission" date="2024-04" db="EMBL/GenBank/DDBJ databases">
        <authorList>
            <person name="Chen Y."/>
            <person name="Shah S."/>
            <person name="Dougan E. K."/>
            <person name="Thang M."/>
            <person name="Chan C."/>
        </authorList>
    </citation>
    <scope>NUCLEOTIDE SEQUENCE [LARGE SCALE GENOMIC DNA]</scope>
</reference>
<dbReference type="SUPFAM" id="SSF56349">
    <property type="entry name" value="DNA breaking-rejoining enzymes"/>
    <property type="match status" value="1"/>
</dbReference>
<dbReference type="Proteomes" id="UP001152797">
    <property type="component" value="Unassembled WGS sequence"/>
</dbReference>
<accession>A0A9P1BKN3</accession>
<dbReference type="Gene3D" id="1.10.443.10">
    <property type="entry name" value="Intergrase catalytic core"/>
    <property type="match status" value="1"/>
</dbReference>
<keyword evidence="6" id="KW-1185">Reference proteome</keyword>
<dbReference type="InterPro" id="IPR011010">
    <property type="entry name" value="DNA_brk_join_enz"/>
</dbReference>
<protein>
    <recommendedName>
        <fullName evidence="3">Tyr recombinase domain-containing protein</fullName>
    </recommendedName>
</protein>
<dbReference type="EMBL" id="CAMXCT030000132">
    <property type="protein sequence ID" value="CAL4761712.1"/>
    <property type="molecule type" value="Genomic_DNA"/>
</dbReference>
<dbReference type="PROSITE" id="PS51898">
    <property type="entry name" value="TYR_RECOMBINASE"/>
    <property type="match status" value="1"/>
</dbReference>
<evidence type="ECO:0000256" key="1">
    <source>
        <dbReference type="ARBA" id="ARBA00023172"/>
    </source>
</evidence>
<sequence>ALTDALTAVGQAGGDTNKDVGLLEEGMVHWKLLVLCLALMAIDPWIPSGRLRFYSTASGTLLLGAGALWWYLGWSTPKVDEGTRSTPMNLGVRRSVHFAEQPRSADLLLHEHAGLPPLESLSGPIDVGHIPPGAPPVPSTEQQAGVLTAANEMLPTAELAAGSRIRLISVSPYVSLAGQAGVIETTNSGKCNIKLDTGLGLKDVPFTALVRETGVEETAVAAMGASTVFAPYATTGHTTKLQAQASRLKDALTKAAALNSTVPSEGTKGPPRTEELKKQLQEIETLGGPLHGSGGTFARVADVGVGENPEAMSWHLKLPADLQRAAPEMYRNIRADGAVSARAWVNEQHPTPELKQSPAYQDLFTAATIIDFELAECKTEGAIMHKLATSDTLEIHLRKLAAYVYLKRTKDRTGANRMLGVRGLAMLENLEAVAKERKAEENQVGADGLPPSPAQHEQANAASQLEAEDVGEAAEFIEQLKQWALLPLPLPDRPEWKQRKSARLRLRQKRRLEVWRLASKLIRTINLLDRGSTSTSQLTSPATGLGRQVKATDVRSIAVLRLTRECAVLARARRGLGLTGVQHSAAVASLLKQPMDELGYMKFSAVKQVPLEAEKIVEPKEKGHIDMLAALPPEDATFYACEENVVDRAGKCELFFKDAEVRFGFVGGSEAEYIKYLSREDVQHLWEWDLMSNIRAIAGVSAVPKKNPMQQRKLIMQVASNYMFSDPSCRAHLGMFGGAALSRCFVPSDHLGIALCDEDSAFTFVKVPEWMTRWQGGPPVKAAQVWGLLRKELKDKILDPASTFVSPRYLRLAMGGSHSVYILMRINMQHIGRSMLNYVNRLPLGDSSEHVHGTEQLVEEEQVEMIGDQEWEKRQKQRKQLCQVSSSGFTVQEWCQAVRESQHGEQRMFVVMHFFAGDRRPGDVQEHLTRMCALHGLKLLMISIDLASDANWDYTNPETFNSVVLGGPPRSTVSRARHVKKRGGPRTLDGLKGLDGIRCPGVSKDHVHGISIERMASGAFHTRRLQEYPPKLCEAMADMVLQTLLRMRAGSTGPTGALHLREHVAVPRIPAWSTWAAQRGRGIVILNEASSRRQNVILDNKQSAVYVHVDDTVILSDGSMGPMFSDLILKEVVDGLEKVGFSVSQQERDKEVEKVVGYEVCRCPATFMLPKKKMVLLTEALKYVASCRKVNTRVLRALVGVWIFGALLRRELLSVPHSIFHFMEEHENMTVVWWQSAREEAIAMARLTCLMSCHVGAKLHSWIFATDAMGANEFDHGGYGIVTTKAMEKELAELVRSSETQGRVIAQLGSLGGSKYPHKPLCPTVPFTLLPASLFAQERWHLVEAGRWAFNDHITLGESRTVLLRVKEETLLGYQKHLTPFLAFLQNRWELAVLSAEDVDLLMLEYRTEFDITRSQHTQLVASMEFFMPHVKGKLLLNREAIKGRIAGAPIQHTVPLTRECAFLFAAWHSSRGFPRLGAAVLIQMNTGLRPSEMLSLVREHVYIPLNPREAISVRLGAVYSTKVKREQFVLVQPSQSPFEYKLIKLLHAATLPNNKLFPFSYAAYNNSFGLAEKHFGLDLHLTAHSGRAGFATSRIMSGAEAKQVQAEGRWASESSFRTYIDVVGSLHTRAQVELGRPDLRLKENRFLIPQAPEHYTGYQRRQWREEQLQKLLSPQPAADKGSAPKVSQTQPKAKGVERAEASSWRLGGRRSRFSISSWCKWISPVLKKISGLSLLLCLGLFSGQHGPVHQVARVIGAVADLGEATSAAAVSALNATNALASSATALVTVATSNGLTAGANMWHGIDLADIQAGRCAGSITALSGPVLEAWLHTTAAQAHFPCLDGNLTERLIAAVQAVEASLPSTQAISEDFSLRGTFTSLRIMATWQDFGQVSIQFEASFLFFTPIWSNPLWTQWGCKLDSERDQILKALRLLLLDLPATPPQRAYAGLDLEVALSAPTEAGEKGEKFEDAAVFFSLNL</sequence>
<feature type="domain" description="Tyr recombinase" evidence="3">
    <location>
        <begin position="1452"/>
        <end position="1634"/>
    </location>
</feature>
<dbReference type="EMBL" id="CAMXCT010000132">
    <property type="protein sequence ID" value="CAI3974400.1"/>
    <property type="molecule type" value="Genomic_DNA"/>
</dbReference>
<comment type="caution">
    <text evidence="4">The sequence shown here is derived from an EMBL/GenBank/DDBJ whole genome shotgun (WGS) entry which is preliminary data.</text>
</comment>
<dbReference type="EMBL" id="CAMXCT020000132">
    <property type="protein sequence ID" value="CAL1127775.1"/>
    <property type="molecule type" value="Genomic_DNA"/>
</dbReference>
<feature type="non-terminal residue" evidence="4">
    <location>
        <position position="1981"/>
    </location>
</feature>
<evidence type="ECO:0000313" key="4">
    <source>
        <dbReference type="EMBL" id="CAI3974400.1"/>
    </source>
</evidence>
<dbReference type="GO" id="GO:0006310">
    <property type="term" value="P:DNA recombination"/>
    <property type="evidence" value="ECO:0007669"/>
    <property type="project" value="UniProtKB-KW"/>
</dbReference>
<keyword evidence="1" id="KW-0233">DNA recombination</keyword>
<evidence type="ECO:0000313" key="5">
    <source>
        <dbReference type="EMBL" id="CAL1127775.1"/>
    </source>
</evidence>
<feature type="region of interest" description="Disordered" evidence="2">
    <location>
        <begin position="1674"/>
        <end position="1702"/>
    </location>
</feature>
<reference evidence="4" key="1">
    <citation type="submission" date="2022-10" db="EMBL/GenBank/DDBJ databases">
        <authorList>
            <person name="Chen Y."/>
            <person name="Dougan E. K."/>
            <person name="Chan C."/>
            <person name="Rhodes N."/>
            <person name="Thang M."/>
        </authorList>
    </citation>
    <scope>NUCLEOTIDE SEQUENCE</scope>
</reference>
<proteinExistence type="predicted"/>
<dbReference type="OrthoDB" id="412249at2759"/>
<dbReference type="GO" id="GO:0003677">
    <property type="term" value="F:DNA binding"/>
    <property type="evidence" value="ECO:0007669"/>
    <property type="project" value="InterPro"/>
</dbReference>
<gene>
    <name evidence="4" type="ORF">C1SCF055_LOCUS2805</name>
</gene>
<name>A0A9P1BKN3_9DINO</name>
<evidence type="ECO:0000256" key="2">
    <source>
        <dbReference type="SAM" id="MobiDB-lite"/>
    </source>
</evidence>
<feature type="region of interest" description="Disordered" evidence="2">
    <location>
        <begin position="438"/>
        <end position="465"/>
    </location>
</feature>
<dbReference type="InterPro" id="IPR002104">
    <property type="entry name" value="Integrase_catalytic"/>
</dbReference>
<organism evidence="4">
    <name type="scientific">Cladocopium goreaui</name>
    <dbReference type="NCBI Taxonomy" id="2562237"/>
    <lineage>
        <taxon>Eukaryota</taxon>
        <taxon>Sar</taxon>
        <taxon>Alveolata</taxon>
        <taxon>Dinophyceae</taxon>
        <taxon>Suessiales</taxon>
        <taxon>Symbiodiniaceae</taxon>
        <taxon>Cladocopium</taxon>
    </lineage>
</organism>
<dbReference type="GO" id="GO:0015074">
    <property type="term" value="P:DNA integration"/>
    <property type="evidence" value="ECO:0007669"/>
    <property type="project" value="InterPro"/>
</dbReference>
<evidence type="ECO:0000313" key="6">
    <source>
        <dbReference type="Proteomes" id="UP001152797"/>
    </source>
</evidence>